<protein>
    <submittedName>
        <fullName evidence="3">Uncharacterized protein</fullName>
    </submittedName>
</protein>
<gene>
    <name evidence="3" type="ORF">DSM101010T_18530</name>
</gene>
<evidence type="ECO:0000313" key="4">
    <source>
        <dbReference type="Proteomes" id="UP000503840"/>
    </source>
</evidence>
<keyword evidence="4" id="KW-1185">Reference proteome</keyword>
<name>A0A7J0BIV5_9BACT</name>
<evidence type="ECO:0000313" key="3">
    <source>
        <dbReference type="EMBL" id="GFM33488.1"/>
    </source>
</evidence>
<sequence length="144" mass="15730">MNTANQEPEAATMQQSMPVTTEAAELDANMAAPRNSADLSAEQSAEPAEEEFAVIYRYLETESGKEIAAESVVWDEPELSEGAVVHAVSAEGAKQHYTVDSMSGEETVTVYLKKARNTLWRLVLLGVLLTACWFAIDFIVGKIF</sequence>
<reference evidence="3 4" key="1">
    <citation type="submission" date="2020-05" db="EMBL/GenBank/DDBJ databases">
        <title>Draft genome sequence of Desulfovibrio sp. strain HN2T.</title>
        <authorList>
            <person name="Ueno A."/>
            <person name="Tamazawa S."/>
            <person name="Tamamura S."/>
            <person name="Murakami T."/>
            <person name="Kiyama T."/>
            <person name="Inomata H."/>
            <person name="Amano Y."/>
            <person name="Miyakawa K."/>
            <person name="Tamaki H."/>
            <person name="Naganuma T."/>
            <person name="Kaneko K."/>
        </authorList>
    </citation>
    <scope>NUCLEOTIDE SEQUENCE [LARGE SCALE GENOMIC DNA]</scope>
    <source>
        <strain evidence="3 4">HN2</strain>
    </source>
</reference>
<feature type="region of interest" description="Disordered" evidence="1">
    <location>
        <begin position="1"/>
        <end position="46"/>
    </location>
</feature>
<feature type="compositionally biased region" description="Polar residues" evidence="1">
    <location>
        <begin position="1"/>
        <end position="19"/>
    </location>
</feature>
<proteinExistence type="predicted"/>
<keyword evidence="2" id="KW-0812">Transmembrane</keyword>
<keyword evidence="2" id="KW-1133">Transmembrane helix</keyword>
<comment type="caution">
    <text evidence="3">The sequence shown here is derived from an EMBL/GenBank/DDBJ whole genome shotgun (WGS) entry which is preliminary data.</text>
</comment>
<evidence type="ECO:0000256" key="1">
    <source>
        <dbReference type="SAM" id="MobiDB-lite"/>
    </source>
</evidence>
<organism evidence="3 4">
    <name type="scientific">Desulfovibrio subterraneus</name>
    <dbReference type="NCBI Taxonomy" id="2718620"/>
    <lineage>
        <taxon>Bacteria</taxon>
        <taxon>Pseudomonadati</taxon>
        <taxon>Thermodesulfobacteriota</taxon>
        <taxon>Desulfovibrionia</taxon>
        <taxon>Desulfovibrionales</taxon>
        <taxon>Desulfovibrionaceae</taxon>
        <taxon>Desulfovibrio</taxon>
    </lineage>
</organism>
<accession>A0A7J0BIV5</accession>
<dbReference type="AlphaFoldDB" id="A0A7J0BIV5"/>
<feature type="transmembrane region" description="Helical" evidence="2">
    <location>
        <begin position="119"/>
        <end position="140"/>
    </location>
</feature>
<evidence type="ECO:0000256" key="2">
    <source>
        <dbReference type="SAM" id="Phobius"/>
    </source>
</evidence>
<dbReference type="RefSeq" id="WP_174405146.1">
    <property type="nucleotide sequence ID" value="NZ_BLVO01000013.1"/>
</dbReference>
<keyword evidence="2" id="KW-0472">Membrane</keyword>
<dbReference type="EMBL" id="BLVO01000013">
    <property type="protein sequence ID" value="GFM33488.1"/>
    <property type="molecule type" value="Genomic_DNA"/>
</dbReference>
<dbReference type="Proteomes" id="UP000503840">
    <property type="component" value="Unassembled WGS sequence"/>
</dbReference>